<dbReference type="Gene3D" id="3.30.930.10">
    <property type="entry name" value="Bira Bifunctional Protein, Domain 2"/>
    <property type="match status" value="1"/>
</dbReference>
<dbReference type="GO" id="GO:0006427">
    <property type="term" value="P:histidyl-tRNA aminoacylation"/>
    <property type="evidence" value="ECO:0007669"/>
    <property type="project" value="TreeGrafter"/>
</dbReference>
<organism evidence="4 7">
    <name type="scientific">Raoultella ornithinolytica</name>
    <name type="common">Klebsiella ornithinolytica</name>
    <dbReference type="NCBI Taxonomy" id="54291"/>
    <lineage>
        <taxon>Bacteria</taxon>
        <taxon>Pseudomonadati</taxon>
        <taxon>Pseudomonadota</taxon>
        <taxon>Gammaproteobacteria</taxon>
        <taxon>Enterobacterales</taxon>
        <taxon>Enterobacteriaceae</taxon>
        <taxon>Klebsiella/Raoultella group</taxon>
        <taxon>Raoultella</taxon>
    </lineage>
</organism>
<dbReference type="eggNOG" id="COG0124">
    <property type="taxonomic scope" value="Bacteria"/>
</dbReference>
<protein>
    <submittedName>
        <fullName evidence="5">ATP phosphoribosyltransferase regulatory subunit</fullName>
    </submittedName>
    <submittedName>
        <fullName evidence="4">Histidine--tRNA ligase</fullName>
    </submittedName>
</protein>
<dbReference type="PANTHER" id="PTHR43707">
    <property type="entry name" value="HISTIDYL-TRNA SYNTHETASE"/>
    <property type="match status" value="1"/>
</dbReference>
<gene>
    <name evidence="4" type="ORF">CFY86_27250</name>
    <name evidence="6" type="ORF">LM286_00200</name>
    <name evidence="5" type="ORF">N2J37_00215</name>
</gene>
<dbReference type="Pfam" id="PF13393">
    <property type="entry name" value="tRNA-synt_His"/>
    <property type="match status" value="1"/>
</dbReference>
<evidence type="ECO:0000313" key="7">
    <source>
        <dbReference type="Proteomes" id="UP000229713"/>
    </source>
</evidence>
<dbReference type="GO" id="GO:0005524">
    <property type="term" value="F:ATP binding"/>
    <property type="evidence" value="ECO:0007669"/>
    <property type="project" value="UniProtKB-KW"/>
</dbReference>
<reference evidence="5" key="2">
    <citation type="submission" date="2022-09" db="EMBL/GenBank/DDBJ databases">
        <title>Multidrug resistance Raoultella ornithinolytica Strain MQB_Silv_108.</title>
        <authorList>
            <person name="Quintela-Baluja M."/>
        </authorList>
    </citation>
    <scope>NUCLEOTIDE SEQUENCE</scope>
    <source>
        <strain evidence="5">MQB_Silv_108</strain>
    </source>
</reference>
<dbReference type="InterPro" id="IPR036621">
    <property type="entry name" value="Anticodon-bd_dom_sf"/>
</dbReference>
<evidence type="ECO:0000256" key="2">
    <source>
        <dbReference type="ARBA" id="ARBA00022840"/>
    </source>
</evidence>
<keyword evidence="5" id="KW-0808">Transferase</keyword>
<dbReference type="Gene3D" id="3.40.50.800">
    <property type="entry name" value="Anticodon-binding domain"/>
    <property type="match status" value="1"/>
</dbReference>
<dbReference type="GO" id="GO:0003677">
    <property type="term" value="F:DNA binding"/>
    <property type="evidence" value="ECO:0007669"/>
    <property type="project" value="InterPro"/>
</dbReference>
<dbReference type="PANTHER" id="PTHR43707:SF1">
    <property type="entry name" value="HISTIDINE--TRNA LIGASE, MITOCHONDRIAL-RELATED"/>
    <property type="match status" value="1"/>
</dbReference>
<dbReference type="EMBL" id="NKYI01000035">
    <property type="protein sequence ID" value="PIK81036.1"/>
    <property type="molecule type" value="Genomic_DNA"/>
</dbReference>
<dbReference type="Proteomes" id="UP001350972">
    <property type="component" value="Chromosome"/>
</dbReference>
<evidence type="ECO:0000259" key="3">
    <source>
        <dbReference type="SMART" id="SM01321"/>
    </source>
</evidence>
<evidence type="ECO:0000256" key="1">
    <source>
        <dbReference type="ARBA" id="ARBA00022490"/>
    </source>
</evidence>
<dbReference type="GO" id="GO:0016757">
    <property type="term" value="F:glycosyltransferase activity"/>
    <property type="evidence" value="ECO:0007669"/>
    <property type="project" value="UniProtKB-KW"/>
</dbReference>
<dbReference type="SUPFAM" id="SSF55681">
    <property type="entry name" value="Class II aaRS and biotin synthetases"/>
    <property type="match status" value="1"/>
</dbReference>
<dbReference type="GO" id="GO:0006313">
    <property type="term" value="P:DNA transposition"/>
    <property type="evidence" value="ECO:0007669"/>
    <property type="project" value="InterPro"/>
</dbReference>
<dbReference type="EMBL" id="CP145163">
    <property type="protein sequence ID" value="WWC11834.1"/>
    <property type="molecule type" value="Genomic_DNA"/>
</dbReference>
<dbReference type="Proteomes" id="UP001064206">
    <property type="component" value="Chromosome"/>
</dbReference>
<dbReference type="SUPFAM" id="SSF143422">
    <property type="entry name" value="Transposase IS200-like"/>
    <property type="match status" value="1"/>
</dbReference>
<keyword evidence="8" id="KW-1185">Reference proteome</keyword>
<dbReference type="InterPro" id="IPR004516">
    <property type="entry name" value="HisRS/HisZ"/>
</dbReference>
<dbReference type="Gene3D" id="3.30.70.1290">
    <property type="entry name" value="Transposase IS200-like"/>
    <property type="match status" value="1"/>
</dbReference>
<dbReference type="Proteomes" id="UP000229713">
    <property type="component" value="Unassembled WGS sequence"/>
</dbReference>
<dbReference type="InterPro" id="IPR041715">
    <property type="entry name" value="HisRS-like_core"/>
</dbReference>
<dbReference type="GeneID" id="93751554"/>
<dbReference type="InterPro" id="IPR002686">
    <property type="entry name" value="Transposase_17"/>
</dbReference>
<dbReference type="SUPFAM" id="SSF52954">
    <property type="entry name" value="Class II aaRS ABD-related"/>
    <property type="match status" value="1"/>
</dbReference>
<accession>A0A1Y6GAX1</accession>
<evidence type="ECO:0000313" key="4">
    <source>
        <dbReference type="EMBL" id="PIK81036.1"/>
    </source>
</evidence>
<dbReference type="Pfam" id="PF01797">
    <property type="entry name" value="Y1_Tnp"/>
    <property type="match status" value="1"/>
</dbReference>
<sequence>MPRKNRLFIDGIPHLVKLSGHNDEVIFKDDEDISNLYHCVDNALAIYSIKLHAYSLSLQKITLLLSAPDKESLGRFMQHLGKGYAHDFNHRHQRHGTLWDSRYDCSPVEPNAYFLLVKKYIECHCTDEFSHHSSADAPQQRITPHDEYLRLGENALQRRNIYQQFCLGSMSPAIITRIESALTQNCLLATTAYSKSLEEKLQRNLRPRKIGRPRKHDHNPAATWEWLEKKAEYLLRQYCYHEIRTPLLEKLEEDLTQSFCSDSGELLLNHQALLRGDGTMGCLRLLSQHRNLQTETRVWYQGTMFRRQHQQNISQFHQLGVETFGYSDIGIEIELISLQYDFFKSLQLLPFIDLKVNTTGNQEEFAHFRHALQQYYRPFAALLNAQQLNWLNTRPERLLTDKDSLMQRLAEPAPQLESWISARSRQRFTRLCDTLTALHIPFTHDRKLFPVNNYNDLIFEWHSDAPYRHQLLCRGGRYDHTASQLIGHPVSACGFAFMLEPIMHLLSSTKKVNLPGKHIDLVIIPCQERARSVALTLSRRLRRSFPHLSILNDCSSLRLATRQKNAQRQGARFILLIDGNETEVTFYDEENHDWVQISLNDVVAHLSHSLMM</sequence>
<reference evidence="4 7" key="1">
    <citation type="submission" date="2017-07" db="EMBL/GenBank/DDBJ databases">
        <title>Raoultella ornithinolytica strain HH3 draft genome.</title>
        <authorList>
            <person name="Duceppe M.-O."/>
            <person name="Huang H."/>
            <person name="Phipps-Todd B."/>
        </authorList>
    </citation>
    <scope>NUCLEOTIDE SEQUENCE [LARGE SCALE GENOMIC DNA]</scope>
    <source>
        <strain evidence="4 7">HH3</strain>
    </source>
</reference>
<proteinExistence type="predicted"/>
<dbReference type="RefSeq" id="WP_004869092.1">
    <property type="nucleotide sequence ID" value="NZ_ABDFAB020000018.1"/>
</dbReference>
<dbReference type="InterPro" id="IPR045864">
    <property type="entry name" value="aa-tRNA-synth_II/BPL/LPL"/>
</dbReference>
<dbReference type="GO" id="GO:0005737">
    <property type="term" value="C:cytoplasm"/>
    <property type="evidence" value="ECO:0007669"/>
    <property type="project" value="InterPro"/>
</dbReference>
<evidence type="ECO:0000313" key="5">
    <source>
        <dbReference type="EMBL" id="UXE38269.1"/>
    </source>
</evidence>
<dbReference type="InterPro" id="IPR036515">
    <property type="entry name" value="Transposase_17_sf"/>
</dbReference>
<dbReference type="GO" id="GO:0004803">
    <property type="term" value="F:transposase activity"/>
    <property type="evidence" value="ECO:0007669"/>
    <property type="project" value="InterPro"/>
</dbReference>
<name>A0A1Y6GAX1_RAOOR</name>
<dbReference type="EMBL" id="CP104450">
    <property type="protein sequence ID" value="UXE38269.1"/>
    <property type="molecule type" value="Genomic_DNA"/>
</dbReference>
<reference evidence="6 8" key="3">
    <citation type="submission" date="2024-02" db="EMBL/GenBank/DDBJ databases">
        <title>Tn5403 promotes plasmid rearrangements and degradation of the Klebsiella pneumoniae carbapenemase (KPC) transposon Tn4401.</title>
        <authorList>
            <person name="Sheppard A.E."/>
            <person name="Barry K.E."/>
            <person name="Parikh H.I."/>
            <person name="Vegesana K."/>
            <person name="Sebra R."/>
            <person name="George S."/>
            <person name="Sanderson N.D."/>
            <person name="Stoesser N."/>
            <person name="Eyre D.W."/>
            <person name="Crook D.W."/>
            <person name="Walker A.S."/>
            <person name="Mathers A.J."/>
        </authorList>
    </citation>
    <scope>NUCLEOTIDE SEQUENCE [LARGE SCALE GENOMIC DNA]</scope>
    <source>
        <strain evidence="6 8">CAV1921</strain>
    </source>
</reference>
<keyword evidence="4" id="KW-0436">Ligase</keyword>
<feature type="domain" description="Transposase IS200-like" evidence="3">
    <location>
        <begin position="9"/>
        <end position="124"/>
    </location>
</feature>
<evidence type="ECO:0000313" key="8">
    <source>
        <dbReference type="Proteomes" id="UP001350972"/>
    </source>
</evidence>
<evidence type="ECO:0000313" key="6">
    <source>
        <dbReference type="EMBL" id="WWC11834.1"/>
    </source>
</evidence>
<keyword evidence="5" id="KW-0328">Glycosyltransferase</keyword>
<keyword evidence="1" id="KW-0963">Cytoplasm</keyword>
<dbReference type="AlphaFoldDB" id="A0A1Y6GAX1"/>
<keyword evidence="2" id="KW-0547">Nucleotide-binding</keyword>
<dbReference type="PaxDb" id="1286170-RORB6_18925"/>
<dbReference type="SMART" id="SM01321">
    <property type="entry name" value="Y1_Tnp"/>
    <property type="match status" value="1"/>
</dbReference>
<dbReference type="GO" id="GO:0004821">
    <property type="term" value="F:histidine-tRNA ligase activity"/>
    <property type="evidence" value="ECO:0007669"/>
    <property type="project" value="TreeGrafter"/>
</dbReference>
<keyword evidence="2" id="KW-0067">ATP-binding</keyword>